<evidence type="ECO:0000256" key="1">
    <source>
        <dbReference type="PROSITE-ProRule" id="PRU00169"/>
    </source>
</evidence>
<dbReference type="EMBL" id="CP002059">
    <property type="protein sequence ID" value="ADI62833.1"/>
    <property type="molecule type" value="Genomic_DNA"/>
</dbReference>
<dbReference type="InterPro" id="IPR001789">
    <property type="entry name" value="Sig_transdc_resp-reg_receiver"/>
</dbReference>
<reference evidence="3 4" key="1">
    <citation type="journal article" date="2010" name="PLoS ONE">
        <title>Genome erosion in a nitrogen-fixing vertically transmitted endosymbiotic multicellular cyanobacterium.</title>
        <authorList>
            <person name="Ran L."/>
            <person name="Larsson J."/>
            <person name="Vigil-Stenman T."/>
            <person name="Nylander J.A."/>
            <person name="Ininbergs K."/>
            <person name="Zheng W.W."/>
            <person name="Lapidus A."/>
            <person name="Lowry S."/>
            <person name="Haselkorn R."/>
            <person name="Bergman B."/>
        </authorList>
    </citation>
    <scope>NUCLEOTIDE SEQUENCE [LARGE SCALE GENOMIC DNA]</scope>
    <source>
        <strain evidence="3 4">0708</strain>
    </source>
</reference>
<dbReference type="Gene3D" id="3.40.50.2300">
    <property type="match status" value="1"/>
</dbReference>
<dbReference type="PROSITE" id="PS50110">
    <property type="entry name" value="RESPONSE_REGULATORY"/>
    <property type="match status" value="1"/>
</dbReference>
<evidence type="ECO:0000313" key="4">
    <source>
        <dbReference type="Proteomes" id="UP000001511"/>
    </source>
</evidence>
<dbReference type="STRING" id="551115.Aazo_0208"/>
<dbReference type="eggNOG" id="COG0784">
    <property type="taxonomic scope" value="Bacteria"/>
</dbReference>
<dbReference type="HOGENOM" id="CLU_1894045_0_0_3"/>
<dbReference type="Pfam" id="PF00072">
    <property type="entry name" value="Response_reg"/>
    <property type="match status" value="1"/>
</dbReference>
<dbReference type="OrthoDB" id="9808408at2"/>
<keyword evidence="4" id="KW-1185">Reference proteome</keyword>
<keyword evidence="1" id="KW-0597">Phosphoprotein</keyword>
<dbReference type="SUPFAM" id="SSF52172">
    <property type="entry name" value="CheY-like"/>
    <property type="match status" value="1"/>
</dbReference>
<evidence type="ECO:0000259" key="2">
    <source>
        <dbReference type="PROSITE" id="PS50110"/>
    </source>
</evidence>
<gene>
    <name evidence="3" type="ordered locus">Aazo_0208</name>
</gene>
<dbReference type="GO" id="GO:0000160">
    <property type="term" value="P:phosphorelay signal transduction system"/>
    <property type="evidence" value="ECO:0007669"/>
    <property type="project" value="InterPro"/>
</dbReference>
<dbReference type="Proteomes" id="UP000001511">
    <property type="component" value="Chromosome"/>
</dbReference>
<sequence length="134" mass="15130">MSSLFATEAITWCQQEIPDIILLDFLLPDGDGLELVVGFRHKFSNSQSSIIMLKGEGDEMIAVSAMKSCVQDYLIKGQLTAQILQRGIHQIVERMYLSRQIEQSREQQQIIAAAALRIRQSLQVEEIHSTCNSH</sequence>
<dbReference type="AlphaFoldDB" id="D7DYL0"/>
<organism evidence="3 4">
    <name type="scientific">Nostoc azollae (strain 0708)</name>
    <name type="common">Anabaena azollae (strain 0708)</name>
    <dbReference type="NCBI Taxonomy" id="551115"/>
    <lineage>
        <taxon>Bacteria</taxon>
        <taxon>Bacillati</taxon>
        <taxon>Cyanobacteriota</taxon>
        <taxon>Cyanophyceae</taxon>
        <taxon>Nostocales</taxon>
        <taxon>Nostocaceae</taxon>
        <taxon>Trichormus</taxon>
    </lineage>
</organism>
<feature type="modified residue" description="4-aspartylphosphate" evidence="1">
    <location>
        <position position="24"/>
    </location>
</feature>
<protein>
    <submittedName>
        <fullName evidence="3">Response regulator receiver protein</fullName>
    </submittedName>
</protein>
<dbReference type="CDD" id="cd00156">
    <property type="entry name" value="REC"/>
    <property type="match status" value="1"/>
</dbReference>
<feature type="domain" description="Response regulatory" evidence="2">
    <location>
        <begin position="1"/>
        <end position="91"/>
    </location>
</feature>
<proteinExistence type="predicted"/>
<dbReference type="RefSeq" id="WP_013189853.1">
    <property type="nucleotide sequence ID" value="NC_014248.1"/>
</dbReference>
<dbReference type="KEGG" id="naz:Aazo_0208"/>
<dbReference type="InterPro" id="IPR011006">
    <property type="entry name" value="CheY-like_superfamily"/>
</dbReference>
<evidence type="ECO:0000313" key="3">
    <source>
        <dbReference type="EMBL" id="ADI62833.1"/>
    </source>
</evidence>
<accession>D7DYL0</accession>
<name>D7DYL0_NOSA0</name>